<sequence length="146" mass="16301">MLSDGTVTEGSAMNRARRWTLPLLLALALGGCIDSQLLQRDPTIGQFYTLDTERLRLCQGSSVLCHDLVIVAYSRTVLPEVEKIYGAEVRGPNYPLSFARLLMNPPGGEYQPSAVGSDSRYLRLPANELTDTAWRALERTRKQPYE</sequence>
<gene>
    <name evidence="1" type="ORF">GCM10011352_38180</name>
</gene>
<protein>
    <submittedName>
        <fullName evidence="1">Uncharacterized protein</fullName>
    </submittedName>
</protein>
<accession>A0ABQ1KW53</accession>
<comment type="caution">
    <text evidence="1">The sequence shown here is derived from an EMBL/GenBank/DDBJ whole genome shotgun (WGS) entry which is preliminary data.</text>
</comment>
<reference evidence="2" key="1">
    <citation type="journal article" date="2019" name="Int. J. Syst. Evol. Microbiol.">
        <title>The Global Catalogue of Microorganisms (GCM) 10K type strain sequencing project: providing services to taxonomists for standard genome sequencing and annotation.</title>
        <authorList>
            <consortium name="The Broad Institute Genomics Platform"/>
            <consortium name="The Broad Institute Genome Sequencing Center for Infectious Disease"/>
            <person name="Wu L."/>
            <person name="Ma J."/>
        </authorList>
    </citation>
    <scope>NUCLEOTIDE SEQUENCE [LARGE SCALE GENOMIC DNA]</scope>
    <source>
        <strain evidence="2">CGMCC 1.15341</strain>
    </source>
</reference>
<proteinExistence type="predicted"/>
<name>A0ABQ1KW53_9GAMM</name>
<evidence type="ECO:0000313" key="1">
    <source>
        <dbReference type="EMBL" id="GGC08196.1"/>
    </source>
</evidence>
<keyword evidence="2" id="KW-1185">Reference proteome</keyword>
<organism evidence="1 2">
    <name type="scientific">Marinobacterium zhoushanense</name>
    <dbReference type="NCBI Taxonomy" id="1679163"/>
    <lineage>
        <taxon>Bacteria</taxon>
        <taxon>Pseudomonadati</taxon>
        <taxon>Pseudomonadota</taxon>
        <taxon>Gammaproteobacteria</taxon>
        <taxon>Oceanospirillales</taxon>
        <taxon>Oceanospirillaceae</taxon>
        <taxon>Marinobacterium</taxon>
    </lineage>
</organism>
<evidence type="ECO:0000313" key="2">
    <source>
        <dbReference type="Proteomes" id="UP000629025"/>
    </source>
</evidence>
<dbReference type="Proteomes" id="UP000629025">
    <property type="component" value="Unassembled WGS sequence"/>
</dbReference>
<dbReference type="EMBL" id="BMIJ01000008">
    <property type="protein sequence ID" value="GGC08196.1"/>
    <property type="molecule type" value="Genomic_DNA"/>
</dbReference>